<accession>A0ABU1SZM9</accession>
<sequence length="62" mass="7322">MSRSMRSFHKGLEVMVNWVRLLVWWLFKVEAGAWFATTPGHREREGLTHMLPLGTDFKLFDT</sequence>
<dbReference type="Proteomes" id="UP001266099">
    <property type="component" value="Unassembled WGS sequence"/>
</dbReference>
<evidence type="ECO:0000313" key="1">
    <source>
        <dbReference type="EMBL" id="MDR6938525.1"/>
    </source>
</evidence>
<evidence type="ECO:0000313" key="2">
    <source>
        <dbReference type="Proteomes" id="UP001266099"/>
    </source>
</evidence>
<dbReference type="EMBL" id="JAVDUJ010000001">
    <property type="protein sequence ID" value="MDR6938525.1"/>
    <property type="molecule type" value="Genomic_DNA"/>
</dbReference>
<proteinExistence type="predicted"/>
<reference evidence="1 2" key="1">
    <citation type="submission" date="2023-07" db="EMBL/GenBank/DDBJ databases">
        <title>Sequencing the genomes of 1000 actinobacteria strains.</title>
        <authorList>
            <person name="Klenk H.-P."/>
        </authorList>
    </citation>
    <scope>NUCLEOTIDE SEQUENCE [LARGE SCALE GENOMIC DNA]</scope>
    <source>
        <strain evidence="1 2">DSM 15539</strain>
    </source>
</reference>
<keyword evidence="2" id="KW-1185">Reference proteome</keyword>
<comment type="caution">
    <text evidence="1">The sequence shown here is derived from an EMBL/GenBank/DDBJ whole genome shotgun (WGS) entry which is preliminary data.</text>
</comment>
<name>A0ABU1SZM9_9ACTO</name>
<protein>
    <recommendedName>
        <fullName evidence="3">Secreted protein</fullName>
    </recommendedName>
</protein>
<evidence type="ECO:0008006" key="3">
    <source>
        <dbReference type="Google" id="ProtNLM"/>
    </source>
</evidence>
<organism evidence="1 2">
    <name type="scientific">Arcanobacterium hippocoleae</name>
    <dbReference type="NCBI Taxonomy" id="149017"/>
    <lineage>
        <taxon>Bacteria</taxon>
        <taxon>Bacillati</taxon>
        <taxon>Actinomycetota</taxon>
        <taxon>Actinomycetes</taxon>
        <taxon>Actinomycetales</taxon>
        <taxon>Actinomycetaceae</taxon>
        <taxon>Arcanobacterium</taxon>
    </lineage>
</organism>
<gene>
    <name evidence="1" type="ORF">J2S36_000068</name>
</gene>